<dbReference type="SUPFAM" id="SSF53300">
    <property type="entry name" value="vWA-like"/>
    <property type="match status" value="1"/>
</dbReference>
<reference evidence="3 4" key="1">
    <citation type="submission" date="2015-04" db="EMBL/GenBank/DDBJ databases">
        <title>Complete Genome Sequence of Brevibacterium flavum ATCC 15168.</title>
        <authorList>
            <person name="Ahn J."/>
            <person name="Park G."/>
            <person name="Jeon W."/>
            <person name="Jang Y."/>
            <person name="Jang M."/>
            <person name="Lee H."/>
            <person name="Lee H."/>
        </authorList>
    </citation>
    <scope>NUCLEOTIDE SEQUENCE [LARGE SCALE GENOMIC DNA]</scope>
    <source>
        <strain evidence="3 4">ATCC 15168</strain>
    </source>
</reference>
<dbReference type="InterPro" id="IPR036465">
    <property type="entry name" value="vWFA_dom_sf"/>
</dbReference>
<dbReference type="HOGENOM" id="CLU_027192_0_0_11"/>
<organism evidence="3 4">
    <name type="scientific">[Brevibacterium] flavum</name>
    <dbReference type="NCBI Taxonomy" id="92706"/>
    <lineage>
        <taxon>Bacteria</taxon>
        <taxon>Bacillati</taxon>
        <taxon>Actinomycetota</taxon>
        <taxon>Actinomycetes</taxon>
        <taxon>Mycobacteriales</taxon>
        <taxon>Corynebacteriaceae</taxon>
        <taxon>Corynebacterium</taxon>
    </lineage>
</organism>
<gene>
    <name evidence="3" type="ORF">YH66_15400</name>
</gene>
<dbReference type="EMBL" id="CP011309">
    <property type="protein sequence ID" value="AKF29038.1"/>
    <property type="molecule type" value="Genomic_DNA"/>
</dbReference>
<keyword evidence="2" id="KW-0472">Membrane</keyword>
<evidence type="ECO:0000256" key="2">
    <source>
        <dbReference type="SAM" id="Phobius"/>
    </source>
</evidence>
<evidence type="ECO:0000256" key="1">
    <source>
        <dbReference type="SAM" id="MobiDB-lite"/>
    </source>
</evidence>
<keyword evidence="2" id="KW-1133">Transmembrane helix</keyword>
<feature type="region of interest" description="Disordered" evidence="1">
    <location>
        <begin position="442"/>
        <end position="468"/>
    </location>
</feature>
<dbReference type="Proteomes" id="UP000034037">
    <property type="component" value="Chromosome"/>
</dbReference>
<keyword evidence="4" id="KW-1185">Reference proteome</keyword>
<dbReference type="PATRIC" id="fig|92706.3.peg.3241"/>
<sequence length="501" mass="53635">MPEGQSGTIVLVSDGIATCTPPPVCEVAAELADQGVDLVINTVGFNVDESARAELECIAQAGNGTYADASDADSLVAELKRAATRTAVGYESDLEQIDGNSSQTSPTPIPDDVELFKADLPALDNKDGEVTQYWSIPVEDYERVQVTTSYVAPVTFGLGNDYLSIRNELLFGDEQDQTCHRSISNDQILDNYGARPLVASVESDVIGDKCDTDELVLAITRGQPFNWEEELPVEIVVKRLNHADTSGLPLGDQQREIPDLDVAAVQTWAPTTGGSWFTNATELTPGEGVEAEIVPGENHVYRLPMATGQQLHGFVEVVENTAQDDPGVTDKLGVAVYSPTRQNAGVDMWTDVAPRAGASEYFAAPVPLTYLNMFPNEGGFGTTSKATSTFTFEGDYYLVVHYDDLSGSTIRDASNQQSFPLRYRLAADAFGDAEPGPVFEKVSATTSESSSPSTQPDEPAQNTATEESSTGISPLIVGAIVALILAFAAFASWLVLKGRKK</sequence>
<accession>A0A0F6WRZ2</accession>
<evidence type="ECO:0000313" key="3">
    <source>
        <dbReference type="EMBL" id="AKF29038.1"/>
    </source>
</evidence>
<dbReference type="AlphaFoldDB" id="A0A0F6WRZ2"/>
<evidence type="ECO:0000313" key="4">
    <source>
        <dbReference type="Proteomes" id="UP000034037"/>
    </source>
</evidence>
<proteinExistence type="predicted"/>
<feature type="compositionally biased region" description="Low complexity" evidence="1">
    <location>
        <begin position="443"/>
        <end position="454"/>
    </location>
</feature>
<protein>
    <recommendedName>
        <fullName evidence="5">VWFA domain-containing protein</fullName>
    </recommendedName>
</protein>
<keyword evidence="2" id="KW-0812">Transmembrane</keyword>
<name>A0A0F6WRZ2_9CORY</name>
<feature type="transmembrane region" description="Helical" evidence="2">
    <location>
        <begin position="475"/>
        <end position="496"/>
    </location>
</feature>
<dbReference type="Gene3D" id="3.40.50.410">
    <property type="entry name" value="von Willebrand factor, type A domain"/>
    <property type="match status" value="1"/>
</dbReference>
<evidence type="ECO:0008006" key="5">
    <source>
        <dbReference type="Google" id="ProtNLM"/>
    </source>
</evidence>